<dbReference type="AlphaFoldDB" id="A0A7R9QL88"/>
<dbReference type="EMBL" id="CAJPVJ010003939">
    <property type="protein sequence ID" value="CAG2168122.1"/>
    <property type="molecule type" value="Genomic_DNA"/>
</dbReference>
<evidence type="ECO:0000313" key="10">
    <source>
        <dbReference type="Proteomes" id="UP000728032"/>
    </source>
</evidence>
<keyword evidence="10" id="KW-1185">Reference proteome</keyword>
<comment type="similarity">
    <text evidence="5">Belongs to the protein kinase superfamily. Ser/Thr protein kinase family. GCN2 subfamily.</text>
</comment>
<evidence type="ECO:0000256" key="2">
    <source>
        <dbReference type="ARBA" id="ARBA00022741"/>
    </source>
</evidence>
<dbReference type="GO" id="GO:0005737">
    <property type="term" value="C:cytoplasm"/>
    <property type="evidence" value="ECO:0007669"/>
    <property type="project" value="TreeGrafter"/>
</dbReference>
<protein>
    <recommendedName>
        <fullName evidence="8">Protein kinase domain-containing protein</fullName>
    </recommendedName>
</protein>
<evidence type="ECO:0000256" key="7">
    <source>
        <dbReference type="RuleBase" id="RU000304"/>
    </source>
</evidence>
<proteinExistence type="inferred from homology"/>
<dbReference type="InterPro" id="IPR008271">
    <property type="entry name" value="Ser/Thr_kinase_AS"/>
</dbReference>
<dbReference type="PROSITE" id="PS00107">
    <property type="entry name" value="PROTEIN_KINASE_ATP"/>
    <property type="match status" value="1"/>
</dbReference>
<keyword evidence="4 6" id="KW-0067">ATP-binding</keyword>
<accession>A0A7R9QL88</accession>
<evidence type="ECO:0000256" key="6">
    <source>
        <dbReference type="PROSITE-ProRule" id="PRU10141"/>
    </source>
</evidence>
<dbReference type="Pfam" id="PF00069">
    <property type="entry name" value="Pkinase"/>
    <property type="match status" value="1"/>
</dbReference>
<evidence type="ECO:0000256" key="3">
    <source>
        <dbReference type="ARBA" id="ARBA00022777"/>
    </source>
</evidence>
<evidence type="ECO:0000259" key="8">
    <source>
        <dbReference type="PROSITE" id="PS50011"/>
    </source>
</evidence>
<feature type="binding site" evidence="6">
    <location>
        <position position="40"/>
    </location>
    <ligand>
        <name>ATP</name>
        <dbReference type="ChEBI" id="CHEBI:30616"/>
    </ligand>
</feature>
<reference evidence="9" key="1">
    <citation type="submission" date="2020-11" db="EMBL/GenBank/DDBJ databases">
        <authorList>
            <person name="Tran Van P."/>
        </authorList>
    </citation>
    <scope>NUCLEOTIDE SEQUENCE</scope>
</reference>
<dbReference type="GO" id="GO:0005634">
    <property type="term" value="C:nucleus"/>
    <property type="evidence" value="ECO:0007669"/>
    <property type="project" value="TreeGrafter"/>
</dbReference>
<dbReference type="PANTHER" id="PTHR11042:SF91">
    <property type="entry name" value="EUKARYOTIC TRANSLATION INITIATION FACTOR 2-ALPHA KINASE"/>
    <property type="match status" value="1"/>
</dbReference>
<dbReference type="SMART" id="SM00220">
    <property type="entry name" value="S_TKc"/>
    <property type="match status" value="1"/>
</dbReference>
<name>A0A7R9QL88_9ACAR</name>
<dbReference type="PANTHER" id="PTHR11042">
    <property type="entry name" value="EUKARYOTIC TRANSLATION INITIATION FACTOR 2-ALPHA KINASE EIF2-ALPHA KINASE -RELATED"/>
    <property type="match status" value="1"/>
</dbReference>
<feature type="non-terminal residue" evidence="9">
    <location>
        <position position="1"/>
    </location>
</feature>
<feature type="non-terminal residue" evidence="9">
    <location>
        <position position="239"/>
    </location>
</feature>
<evidence type="ECO:0000313" key="9">
    <source>
        <dbReference type="EMBL" id="CAD7650061.1"/>
    </source>
</evidence>
<dbReference type="OrthoDB" id="4062651at2759"/>
<dbReference type="InterPro" id="IPR000719">
    <property type="entry name" value="Prot_kinase_dom"/>
</dbReference>
<sequence>SKTEDGKFNQFDKGEKLGCGGYGIVYKATDRHNGKYYAIKSCDLTNLGDKEKFYVLQETVHLIKVASDYVVEYNYSWFQQNCLYFQMELCWGSLSDFLETKMNVFGRLQGQLMTDIELYISYEIFRELIECLEYLHQEQIIHRDLKPANVLITKTGISYTKNGTKNRRFVKICDFGLSKGFYEYRLAGDKQTPDKGTVGPYMAPEAIQDDYNHKIDIYSLAMIGADIFEIDKDNLQNFR</sequence>
<evidence type="ECO:0000256" key="1">
    <source>
        <dbReference type="ARBA" id="ARBA00022679"/>
    </source>
</evidence>
<dbReference type="Gene3D" id="1.10.510.10">
    <property type="entry name" value="Transferase(Phosphotransferase) domain 1"/>
    <property type="match status" value="1"/>
</dbReference>
<gene>
    <name evidence="9" type="ORF">ONB1V03_LOCUS7615</name>
</gene>
<dbReference type="SUPFAM" id="SSF56112">
    <property type="entry name" value="Protein kinase-like (PK-like)"/>
    <property type="match status" value="1"/>
</dbReference>
<feature type="domain" description="Protein kinase" evidence="8">
    <location>
        <begin position="11"/>
        <end position="239"/>
    </location>
</feature>
<dbReference type="GO" id="GO:0005524">
    <property type="term" value="F:ATP binding"/>
    <property type="evidence" value="ECO:0007669"/>
    <property type="project" value="UniProtKB-UniRule"/>
</dbReference>
<evidence type="ECO:0000256" key="5">
    <source>
        <dbReference type="ARBA" id="ARBA00037982"/>
    </source>
</evidence>
<dbReference type="EMBL" id="OC918764">
    <property type="protein sequence ID" value="CAD7650061.1"/>
    <property type="molecule type" value="Genomic_DNA"/>
</dbReference>
<keyword evidence="1" id="KW-0808">Transferase</keyword>
<dbReference type="Proteomes" id="UP000728032">
    <property type="component" value="Unassembled WGS sequence"/>
</dbReference>
<dbReference type="PROSITE" id="PS50011">
    <property type="entry name" value="PROTEIN_KINASE_DOM"/>
    <property type="match status" value="1"/>
</dbReference>
<dbReference type="InterPro" id="IPR017441">
    <property type="entry name" value="Protein_kinase_ATP_BS"/>
</dbReference>
<keyword evidence="2 6" id="KW-0547">Nucleotide-binding</keyword>
<dbReference type="InterPro" id="IPR011009">
    <property type="entry name" value="Kinase-like_dom_sf"/>
</dbReference>
<dbReference type="GO" id="GO:0004694">
    <property type="term" value="F:eukaryotic translation initiation factor 2alpha kinase activity"/>
    <property type="evidence" value="ECO:0007669"/>
    <property type="project" value="TreeGrafter"/>
</dbReference>
<keyword evidence="7" id="KW-0723">Serine/threonine-protein kinase</keyword>
<evidence type="ECO:0000256" key="4">
    <source>
        <dbReference type="ARBA" id="ARBA00022840"/>
    </source>
</evidence>
<organism evidence="9">
    <name type="scientific">Oppiella nova</name>
    <dbReference type="NCBI Taxonomy" id="334625"/>
    <lineage>
        <taxon>Eukaryota</taxon>
        <taxon>Metazoa</taxon>
        <taxon>Ecdysozoa</taxon>
        <taxon>Arthropoda</taxon>
        <taxon>Chelicerata</taxon>
        <taxon>Arachnida</taxon>
        <taxon>Acari</taxon>
        <taxon>Acariformes</taxon>
        <taxon>Sarcoptiformes</taxon>
        <taxon>Oribatida</taxon>
        <taxon>Brachypylina</taxon>
        <taxon>Oppioidea</taxon>
        <taxon>Oppiidae</taxon>
        <taxon>Oppiella</taxon>
    </lineage>
</organism>
<keyword evidence="3" id="KW-0418">Kinase</keyword>
<dbReference type="PROSITE" id="PS00108">
    <property type="entry name" value="PROTEIN_KINASE_ST"/>
    <property type="match status" value="1"/>
</dbReference>
<dbReference type="InterPro" id="IPR050339">
    <property type="entry name" value="CC_SR_Kinase"/>
</dbReference>